<evidence type="ECO:0000313" key="1">
    <source>
        <dbReference type="EMBL" id="PPQ96574.1"/>
    </source>
</evidence>
<comment type="caution">
    <text evidence="1">The sequence shown here is derived from an EMBL/GenBank/DDBJ whole genome shotgun (WGS) entry which is preliminary data.</text>
</comment>
<evidence type="ECO:0000313" key="2">
    <source>
        <dbReference type="Proteomes" id="UP000284706"/>
    </source>
</evidence>
<dbReference type="EMBL" id="NHYE01001352">
    <property type="protein sequence ID" value="PPQ96574.1"/>
    <property type="molecule type" value="Genomic_DNA"/>
</dbReference>
<name>A0A409Y0L7_9AGAR</name>
<organism evidence="1 2">
    <name type="scientific">Gymnopilus dilepis</name>
    <dbReference type="NCBI Taxonomy" id="231916"/>
    <lineage>
        <taxon>Eukaryota</taxon>
        <taxon>Fungi</taxon>
        <taxon>Dikarya</taxon>
        <taxon>Basidiomycota</taxon>
        <taxon>Agaricomycotina</taxon>
        <taxon>Agaricomycetes</taxon>
        <taxon>Agaricomycetidae</taxon>
        <taxon>Agaricales</taxon>
        <taxon>Agaricineae</taxon>
        <taxon>Hymenogastraceae</taxon>
        <taxon>Gymnopilus</taxon>
    </lineage>
</organism>
<reference evidence="1 2" key="1">
    <citation type="journal article" date="2018" name="Evol. Lett.">
        <title>Horizontal gene cluster transfer increased hallucinogenic mushroom diversity.</title>
        <authorList>
            <person name="Reynolds H.T."/>
            <person name="Vijayakumar V."/>
            <person name="Gluck-Thaler E."/>
            <person name="Korotkin H.B."/>
            <person name="Matheny P.B."/>
            <person name="Slot J.C."/>
        </authorList>
    </citation>
    <scope>NUCLEOTIDE SEQUENCE [LARGE SCALE GENOMIC DNA]</scope>
    <source>
        <strain evidence="1 2">SRW20</strain>
    </source>
</reference>
<keyword evidence="2" id="KW-1185">Reference proteome</keyword>
<sequence>MRVYDVVNFNIAKVADIRDVQALVGIWAKEGSDWIYILRKHSALALLSEEERGLAAEEGRDARDLDDISDAVNI</sequence>
<protein>
    <submittedName>
        <fullName evidence="1">Uncharacterized protein</fullName>
    </submittedName>
</protein>
<gene>
    <name evidence="1" type="ORF">CVT26_006303</name>
</gene>
<dbReference type="AlphaFoldDB" id="A0A409Y0L7"/>
<proteinExistence type="predicted"/>
<dbReference type="Proteomes" id="UP000284706">
    <property type="component" value="Unassembled WGS sequence"/>
</dbReference>
<dbReference type="InParanoid" id="A0A409Y0L7"/>
<accession>A0A409Y0L7</accession>